<name>A0A1A5ZYJ2_9TREE</name>
<gene>
    <name evidence="3" type="ORF">I303_06438</name>
</gene>
<evidence type="ECO:0008006" key="4">
    <source>
        <dbReference type="Google" id="ProtNLM"/>
    </source>
</evidence>
<dbReference type="GO" id="GO:0090173">
    <property type="term" value="P:regulation of synaptonemal complex assembly"/>
    <property type="evidence" value="ECO:0007669"/>
    <property type="project" value="InterPro"/>
</dbReference>
<dbReference type="STRING" id="1296121.A0A1A5ZYJ2"/>
<feature type="signal peptide" evidence="2">
    <location>
        <begin position="1"/>
        <end position="27"/>
    </location>
</feature>
<dbReference type="AlphaFoldDB" id="A0A1A5ZYJ2"/>
<proteinExistence type="predicted"/>
<keyword evidence="2" id="KW-0732">Signal</keyword>
<dbReference type="Pfam" id="PF08631">
    <property type="entry name" value="SPO22"/>
    <property type="match status" value="1"/>
</dbReference>
<feature type="chain" id="PRO_5008341936" description="Protein ZIP4 homolog" evidence="2">
    <location>
        <begin position="28"/>
        <end position="875"/>
    </location>
</feature>
<dbReference type="PANTHER" id="PTHR40375:SF2">
    <property type="entry name" value="SPORULATION-SPECIFIC PROTEIN 22"/>
    <property type="match status" value="1"/>
</dbReference>
<sequence length="875" mass="97791">MGYHELTNVNCTLWVLEALLSLSPALDQLCQSSEIAQSDHTPLLTLLKDVRSKVREYKVKNKKKKEDKENETAMKQNMDEIGVKMWNIATQLKANIEPHSGVGNETQLIASLYHTSFRLLEASSEAKPRPTLVMRLLQSVSCAITSLARELTTAEELTRAGAELQQSLTVSEGASVKEKNDVLIKFQLARVDLEIARRNDNLALSLMMRAADDASDIYQVNFIHTITLLPLTKQQYQAILSKYWSIARQITRARSEDKAVVSFTTAPIEWLQEALSLNKKMRDLRSDFPVLRRVQGAALQNIGDVKTTKALRFDLPDVDRVQVVILQNIAREHINNASDDPQSIEKAKSTLNKLIKLIGTEDQALSFENYLLLVHLWSRDKKQDQDSVGQSFDRLINVMIWKDDNVYSVIAQVQALSSNFPAIQLSVLQSLLKRAFIADDGRRYIGTVVYEGILTAHQQFSTSPNDVHSVVVAMLEAIDKSGAQKDIDATRATAIQMVLMRLADGLYKNGDKNEEAAQWYLLAGHPALASAGSERTSLCRRKGALCFIKSDSWLFARGIIKECSSGEAATQYLTFLIATKYFYNFAIEGSDSVAPSILADLFSIAAQLIFFYGQLQGDTIDSKMEDTRICAMFACLSGKLLHYRGLPDGDEKTMLQGQLLQYLPSVQGGLPSLSSSHKTDQLNDLVTVYQMEIACDMSDWEQVANIASAACDPKHVATISRKLELMANLVLDYPNCPTSVSSQILEAIIVSCDVAIAEEVARFARWVRGITVLLLHADGAHQDVRRSQWYVSRALEIIRTSAGASGYPHDEIQWLSSTSWNQGLQQYHSSRQQDALWWCGISIEIGECLPKGMIPLTQLRRQYKVMLRQQKEASV</sequence>
<dbReference type="InterPro" id="IPR039057">
    <property type="entry name" value="Spo22/ZIP4"/>
</dbReference>
<evidence type="ECO:0000256" key="1">
    <source>
        <dbReference type="ARBA" id="ARBA00023254"/>
    </source>
</evidence>
<dbReference type="EMBL" id="KI894034">
    <property type="protein sequence ID" value="OBR82881.1"/>
    <property type="molecule type" value="Genomic_DNA"/>
</dbReference>
<dbReference type="GO" id="GO:0051321">
    <property type="term" value="P:meiotic cell cycle"/>
    <property type="evidence" value="ECO:0007669"/>
    <property type="project" value="UniProtKB-KW"/>
</dbReference>
<evidence type="ECO:0000313" key="3">
    <source>
        <dbReference type="EMBL" id="OBR82881.1"/>
    </source>
</evidence>
<organism evidence="3">
    <name type="scientific">Kwoniella dejecticola CBS 10117</name>
    <dbReference type="NCBI Taxonomy" id="1296121"/>
    <lineage>
        <taxon>Eukaryota</taxon>
        <taxon>Fungi</taxon>
        <taxon>Dikarya</taxon>
        <taxon>Basidiomycota</taxon>
        <taxon>Agaricomycotina</taxon>
        <taxon>Tremellomycetes</taxon>
        <taxon>Tremellales</taxon>
        <taxon>Cryptococcaceae</taxon>
        <taxon>Kwoniella</taxon>
    </lineage>
</organism>
<dbReference type="PANTHER" id="PTHR40375">
    <property type="entry name" value="SPORULATION-SPECIFIC PROTEIN 22"/>
    <property type="match status" value="1"/>
</dbReference>
<dbReference type="VEuPathDB" id="FungiDB:I303_06438"/>
<protein>
    <recommendedName>
        <fullName evidence="4">Protein ZIP4 homolog</fullName>
    </recommendedName>
</protein>
<dbReference type="OrthoDB" id="65716at2759"/>
<accession>A0A1A5ZYJ2</accession>
<keyword evidence="1" id="KW-0469">Meiosis</keyword>
<reference evidence="3" key="1">
    <citation type="submission" date="2013-07" db="EMBL/GenBank/DDBJ databases">
        <title>The Genome Sequence of Cryptococcus dejecticola CBS10117.</title>
        <authorList>
            <consortium name="The Broad Institute Genome Sequencing Platform"/>
            <person name="Cuomo C."/>
            <person name="Litvintseva A."/>
            <person name="Chen Y."/>
            <person name="Heitman J."/>
            <person name="Sun S."/>
            <person name="Springer D."/>
            <person name="Dromer F."/>
            <person name="Young S.K."/>
            <person name="Zeng Q."/>
            <person name="Gargeya S."/>
            <person name="Fitzgerald M."/>
            <person name="Abouelleil A."/>
            <person name="Alvarado L."/>
            <person name="Berlin A.M."/>
            <person name="Chapman S.B."/>
            <person name="Dewar J."/>
            <person name="Goldberg J."/>
            <person name="Griggs A."/>
            <person name="Gujja S."/>
            <person name="Hansen M."/>
            <person name="Howarth C."/>
            <person name="Imamovic A."/>
            <person name="Larimer J."/>
            <person name="McCowan C."/>
            <person name="Murphy C."/>
            <person name="Pearson M."/>
            <person name="Priest M."/>
            <person name="Roberts A."/>
            <person name="Saif S."/>
            <person name="Shea T."/>
            <person name="Sykes S."/>
            <person name="Wortman J."/>
            <person name="Nusbaum C."/>
            <person name="Birren B."/>
        </authorList>
    </citation>
    <scope>NUCLEOTIDE SEQUENCE [LARGE SCALE GENOMIC DNA]</scope>
    <source>
        <strain evidence="3">CBS 10117</strain>
    </source>
</reference>
<dbReference type="InterPro" id="IPR013940">
    <property type="entry name" value="Spo22/ZIP4/TEX11"/>
</dbReference>
<evidence type="ECO:0000256" key="2">
    <source>
        <dbReference type="SAM" id="SignalP"/>
    </source>
</evidence>